<proteinExistence type="predicted"/>
<dbReference type="OrthoDB" id="6240183at2"/>
<comment type="caution">
    <text evidence="2">The sequence shown here is derived from an EMBL/GenBank/DDBJ whole genome shotgun (WGS) entry which is preliminary data.</text>
</comment>
<feature type="chain" id="PRO_5001962519" description="Lipoprotein" evidence="1">
    <location>
        <begin position="22"/>
        <end position="86"/>
    </location>
</feature>
<feature type="signal peptide" evidence="1">
    <location>
        <begin position="1"/>
        <end position="21"/>
    </location>
</feature>
<dbReference type="EMBL" id="AVPS01000003">
    <property type="protein sequence ID" value="KGM52532.1"/>
    <property type="molecule type" value="Genomic_DNA"/>
</dbReference>
<name>A0A0A0ETN8_9GAMM</name>
<keyword evidence="3" id="KW-1185">Reference proteome</keyword>
<reference evidence="2 3" key="1">
    <citation type="submission" date="2013-08" db="EMBL/GenBank/DDBJ databases">
        <title>Genome sequencing of Lysobacter.</title>
        <authorList>
            <person name="Zhang S."/>
            <person name="Wang G."/>
        </authorList>
    </citation>
    <scope>NUCLEOTIDE SEQUENCE [LARGE SCALE GENOMIC DNA]</scope>
    <source>
        <strain evidence="2 3">Ko07</strain>
    </source>
</reference>
<evidence type="ECO:0000256" key="1">
    <source>
        <dbReference type="SAM" id="SignalP"/>
    </source>
</evidence>
<evidence type="ECO:0000313" key="2">
    <source>
        <dbReference type="EMBL" id="KGM52532.1"/>
    </source>
</evidence>
<sequence>MKLSLLAALVSLSLIGLGACASMDRQSDTAAMQPGLSGSAVTGQPDISQLYISKVERIAQRRGIEVVWVNPPVFPEKQPMEGQVRE</sequence>
<dbReference type="RefSeq" id="WP_036192766.1">
    <property type="nucleotide sequence ID" value="NZ_AVPS01000003.1"/>
</dbReference>
<dbReference type="AlphaFoldDB" id="A0A0A0ETN8"/>
<protein>
    <recommendedName>
        <fullName evidence="4">Lipoprotein</fullName>
    </recommendedName>
</protein>
<gene>
    <name evidence="2" type="ORF">N792_05550</name>
</gene>
<evidence type="ECO:0008006" key="4">
    <source>
        <dbReference type="Google" id="ProtNLM"/>
    </source>
</evidence>
<accession>A0A0A0ETN8</accession>
<evidence type="ECO:0000313" key="3">
    <source>
        <dbReference type="Proteomes" id="UP000030017"/>
    </source>
</evidence>
<organism evidence="2 3">
    <name type="scientific">Lysobacter concretionis Ko07 = DSM 16239</name>
    <dbReference type="NCBI Taxonomy" id="1122185"/>
    <lineage>
        <taxon>Bacteria</taxon>
        <taxon>Pseudomonadati</taxon>
        <taxon>Pseudomonadota</taxon>
        <taxon>Gammaproteobacteria</taxon>
        <taxon>Lysobacterales</taxon>
        <taxon>Lysobacteraceae</taxon>
        <taxon>Novilysobacter</taxon>
    </lineage>
</organism>
<dbReference type="PROSITE" id="PS51257">
    <property type="entry name" value="PROKAR_LIPOPROTEIN"/>
    <property type="match status" value="1"/>
</dbReference>
<dbReference type="STRING" id="1122185.N792_05550"/>
<dbReference type="Proteomes" id="UP000030017">
    <property type="component" value="Unassembled WGS sequence"/>
</dbReference>
<keyword evidence="1" id="KW-0732">Signal</keyword>